<feature type="chain" id="PRO_5027730351" evidence="5">
    <location>
        <begin position="32"/>
        <end position="437"/>
    </location>
</feature>
<dbReference type="FunFam" id="2.10.25.160:FF:000001">
    <property type="entry name" value="Granulin precursor"/>
    <property type="match status" value="2"/>
</dbReference>
<keyword evidence="5" id="KW-0732">Signal</keyword>
<dbReference type="PANTHER" id="PTHR12274">
    <property type="entry name" value="GRANULIN"/>
    <property type="match status" value="1"/>
</dbReference>
<comment type="subcellular location">
    <subcellularLocation>
        <location evidence="1">Secreted</location>
    </subcellularLocation>
</comment>
<accession>A0A6P8IC93</accession>
<evidence type="ECO:0000313" key="7">
    <source>
        <dbReference type="Proteomes" id="UP000515163"/>
    </source>
</evidence>
<dbReference type="FunCoup" id="A0A6P8IC93">
    <property type="interactions" value="815"/>
</dbReference>
<keyword evidence="4" id="KW-1015">Disulfide bond</keyword>
<feature type="domain" description="Granulins" evidence="6">
    <location>
        <begin position="157"/>
        <end position="170"/>
    </location>
</feature>
<dbReference type="KEGG" id="aten:116298313"/>
<sequence>MKKSYLATSSSMTTLIIASVLLSSCVVPALTAVVCPDGESECPDNYTCCLMNNDKYGCCPLPNAVCCSDRTHCCPNGYKCNVSAGSCYEETGSKNSNINIPATVIKVWLTKLNATSITIQNLSCCPGGSAECPDGNTCCKLASGEWGCCPLPKAVCCSDHIHCCPNGYTCDVSSGACNRGDSSIPFLKKESSNKVTELKKKSGVKNIDCPDGSQCLDHKTCCLISTGGYGCCPLPNAVCCSDHEHCCPCGYICDTSSHTCYATAKTVPMIPQRASSRHSPVDGVDCPDGSTCNSGETCCESGSGKYACCPLPSAVCCPDKKHCCPSGFNCDAKKQKCVRGNSVIPMLSKRFSKNTAANIKALPVSVPKTPTITDDVIRFFPKRLRGGCHCGLYQTCCVGSEGEQHCCPLPNASCCADGHHCCPQGFTCDNSKGCVKN</sequence>
<gene>
    <name evidence="8" type="primary">LOC116298313</name>
</gene>
<evidence type="ECO:0000256" key="5">
    <source>
        <dbReference type="SAM" id="SignalP"/>
    </source>
</evidence>
<comment type="similarity">
    <text evidence="2">Belongs to the granulin family.</text>
</comment>
<keyword evidence="3" id="KW-0964">Secreted</keyword>
<dbReference type="InterPro" id="IPR000118">
    <property type="entry name" value="Granulin"/>
</dbReference>
<feature type="domain" description="Granulins" evidence="6">
    <location>
        <begin position="415"/>
        <end position="428"/>
    </location>
</feature>
<dbReference type="SMART" id="SM00277">
    <property type="entry name" value="GRAN"/>
    <property type="match status" value="5"/>
</dbReference>
<dbReference type="SUPFAM" id="SSF57277">
    <property type="entry name" value="Granulin repeat"/>
    <property type="match status" value="4"/>
</dbReference>
<dbReference type="OrthoDB" id="5854875at2759"/>
<dbReference type="InterPro" id="IPR037277">
    <property type="entry name" value="Granulin_sf"/>
</dbReference>
<reference evidence="8" key="1">
    <citation type="submission" date="2025-08" db="UniProtKB">
        <authorList>
            <consortium name="RefSeq"/>
        </authorList>
    </citation>
    <scope>IDENTIFICATION</scope>
    <source>
        <tissue evidence="8">Tentacle</tissue>
    </source>
</reference>
<dbReference type="RefSeq" id="XP_031562575.1">
    <property type="nucleotide sequence ID" value="XM_031706715.1"/>
</dbReference>
<dbReference type="InParanoid" id="A0A6P8IC93"/>
<dbReference type="Pfam" id="PF00396">
    <property type="entry name" value="Granulin"/>
    <property type="match status" value="5"/>
</dbReference>
<name>A0A6P8IC93_ACTTE</name>
<dbReference type="PROSITE" id="PS00799">
    <property type="entry name" value="GRANULINS"/>
    <property type="match status" value="5"/>
</dbReference>
<dbReference type="Proteomes" id="UP000515163">
    <property type="component" value="Unplaced"/>
</dbReference>
<dbReference type="GeneID" id="116298313"/>
<keyword evidence="7" id="KW-1185">Reference proteome</keyword>
<dbReference type="PANTHER" id="PTHR12274:SF3">
    <property type="entry name" value="PROGRANULIN"/>
    <property type="match status" value="1"/>
</dbReference>
<evidence type="ECO:0000256" key="4">
    <source>
        <dbReference type="ARBA" id="ARBA00023157"/>
    </source>
</evidence>
<dbReference type="Gene3D" id="2.10.25.160">
    <property type="entry name" value="Granulin"/>
    <property type="match status" value="5"/>
</dbReference>
<dbReference type="AlphaFoldDB" id="A0A6P8IC93"/>
<evidence type="ECO:0000313" key="8">
    <source>
        <dbReference type="RefSeq" id="XP_031562575.1"/>
    </source>
</evidence>
<feature type="domain" description="Granulins" evidence="6">
    <location>
        <begin position="240"/>
        <end position="253"/>
    </location>
</feature>
<dbReference type="GO" id="GO:0005576">
    <property type="term" value="C:extracellular region"/>
    <property type="evidence" value="ECO:0007669"/>
    <property type="project" value="UniProtKB-SubCell"/>
</dbReference>
<organism evidence="7 8">
    <name type="scientific">Actinia tenebrosa</name>
    <name type="common">Australian red waratah sea anemone</name>
    <dbReference type="NCBI Taxonomy" id="6105"/>
    <lineage>
        <taxon>Eukaryota</taxon>
        <taxon>Metazoa</taxon>
        <taxon>Cnidaria</taxon>
        <taxon>Anthozoa</taxon>
        <taxon>Hexacorallia</taxon>
        <taxon>Actiniaria</taxon>
        <taxon>Actiniidae</taxon>
        <taxon>Actinia</taxon>
    </lineage>
</organism>
<evidence type="ECO:0000256" key="3">
    <source>
        <dbReference type="ARBA" id="ARBA00022525"/>
    </source>
</evidence>
<evidence type="ECO:0000256" key="2">
    <source>
        <dbReference type="ARBA" id="ARBA00010093"/>
    </source>
</evidence>
<dbReference type="InterPro" id="IPR039036">
    <property type="entry name" value="Granulin_fam"/>
</dbReference>
<dbReference type="PROSITE" id="PS51257">
    <property type="entry name" value="PROKAR_LIPOPROTEIN"/>
    <property type="match status" value="1"/>
</dbReference>
<feature type="domain" description="Granulins" evidence="6">
    <location>
        <begin position="67"/>
        <end position="80"/>
    </location>
</feature>
<feature type="signal peptide" evidence="5">
    <location>
        <begin position="1"/>
        <end position="31"/>
    </location>
</feature>
<protein>
    <submittedName>
        <fullName evidence="8">Progranulin-like</fullName>
    </submittedName>
</protein>
<evidence type="ECO:0000256" key="1">
    <source>
        <dbReference type="ARBA" id="ARBA00004613"/>
    </source>
</evidence>
<feature type="domain" description="Granulins" evidence="6">
    <location>
        <begin position="317"/>
        <end position="330"/>
    </location>
</feature>
<evidence type="ECO:0000259" key="6">
    <source>
        <dbReference type="PROSITE" id="PS00799"/>
    </source>
</evidence>
<proteinExistence type="inferred from homology"/>